<evidence type="ECO:0000313" key="1">
    <source>
        <dbReference type="EMBL" id="CVI14512.1"/>
    </source>
</evidence>
<evidence type="ECO:0000313" key="2">
    <source>
        <dbReference type="Proteomes" id="UP000192074"/>
    </source>
</evidence>
<dbReference type="Proteomes" id="UP000192074">
    <property type="component" value="Unassembled WGS sequence"/>
</dbReference>
<dbReference type="EMBL" id="FCNL01000006">
    <property type="protein sequence ID" value="CVI14512.1"/>
    <property type="molecule type" value="Genomic_DNA"/>
</dbReference>
<sequence>MSSVYDYLGALKEERKKLVVQAAETGDLAANMKSLATVQLAIIAFEAVAYEKNAAHHFDAAMAEFKLTHGVA</sequence>
<dbReference type="AlphaFoldDB" id="A0A822UXY5"/>
<comment type="caution">
    <text evidence="1">The sequence shown here is derived from an EMBL/GenBank/DDBJ whole genome shotgun (WGS) entry which is preliminary data.</text>
</comment>
<proteinExistence type="predicted"/>
<accession>A0A822UXY5</accession>
<protein>
    <submittedName>
        <fullName evidence="1">Uncharacterized protein</fullName>
    </submittedName>
</protein>
<organism evidence="1 2">
    <name type="scientific">Agrobacterium tumefaciens str. B6</name>
    <dbReference type="NCBI Taxonomy" id="1183423"/>
    <lineage>
        <taxon>Bacteria</taxon>
        <taxon>Pseudomonadati</taxon>
        <taxon>Pseudomonadota</taxon>
        <taxon>Alphaproteobacteria</taxon>
        <taxon>Hyphomicrobiales</taxon>
        <taxon>Rhizobiaceae</taxon>
        <taxon>Rhizobium/Agrobacterium group</taxon>
        <taxon>Agrobacterium</taxon>
        <taxon>Agrobacterium tumefaciens complex</taxon>
    </lineage>
</organism>
<dbReference type="RefSeq" id="WP_060725822.1">
    <property type="nucleotide sequence ID" value="NZ_LT009758.1"/>
</dbReference>
<gene>
    <name evidence="1" type="ORF">AGR4A_Cc140018</name>
</gene>
<reference evidence="1 2" key="1">
    <citation type="submission" date="2016-01" db="EMBL/GenBank/DDBJ databases">
        <authorList>
            <person name="Regsiter A."/>
            <person name="william w."/>
        </authorList>
    </citation>
    <scope>NUCLEOTIDE SEQUENCE [LARGE SCALE GENOMIC DNA]</scope>
    <source>
        <strain evidence="1 2">B6</strain>
    </source>
</reference>
<name>A0A822UXY5_AGRTU</name>